<geneLocation type="chloroplast" evidence="6"/>
<dbReference type="PANTHER" id="PTHR11758">
    <property type="entry name" value="40S RIBOSOMAL PROTEIN S15A"/>
    <property type="match status" value="1"/>
</dbReference>
<reference evidence="6" key="1">
    <citation type="journal article" date="2012" name="Protist">
        <title>Evolution of the chloroplast genome in photosynthetic euglenoids: a comparison of Eutreptia viridis and Euglena gracilis (Euglenophyta).</title>
        <authorList>
            <person name="Wiegert K.E."/>
            <person name="Bennett M.S."/>
            <person name="Triemer R.E."/>
        </authorList>
    </citation>
    <scope>NUCLEOTIDE SEQUENCE</scope>
</reference>
<gene>
    <name evidence="4 6" type="primary">rps8</name>
</gene>
<keyword evidence="2 4" id="KW-0689">Ribosomal protein</keyword>
<evidence type="ECO:0000256" key="3">
    <source>
        <dbReference type="ARBA" id="ARBA00023274"/>
    </source>
</evidence>
<keyword evidence="3 4" id="KW-0687">Ribonucleoprotein</keyword>
<evidence type="ECO:0000256" key="5">
    <source>
        <dbReference type="RuleBase" id="RU003660"/>
    </source>
</evidence>
<dbReference type="AlphaFoldDB" id="H8ZXD6"/>
<dbReference type="Gene3D" id="3.30.1490.10">
    <property type="match status" value="1"/>
</dbReference>
<dbReference type="InterPro" id="IPR000630">
    <property type="entry name" value="Ribosomal_uS8"/>
</dbReference>
<reference evidence="6" key="2">
    <citation type="submission" date="2013-03" db="EMBL/GenBank/DDBJ databases">
        <authorList>
            <person name="Wiegert K.E."/>
            <person name="Bennett M.S."/>
            <person name="Triemer R.E."/>
        </authorList>
    </citation>
    <scope>NUCLEOTIDE SEQUENCE</scope>
</reference>
<evidence type="ECO:0000256" key="4">
    <source>
        <dbReference type="HAMAP-Rule" id="MF_01302"/>
    </source>
</evidence>
<dbReference type="GO" id="GO:0009507">
    <property type="term" value="C:chloroplast"/>
    <property type="evidence" value="ECO:0007669"/>
    <property type="project" value="UniProtKB-SubCell"/>
</dbReference>
<dbReference type="PROSITE" id="PS00053">
    <property type="entry name" value="RIBOSOMAL_S8"/>
    <property type="match status" value="1"/>
</dbReference>
<dbReference type="Gene3D" id="3.30.1370.30">
    <property type="match status" value="1"/>
</dbReference>
<dbReference type="GO" id="GO:0019843">
    <property type="term" value="F:rRNA binding"/>
    <property type="evidence" value="ECO:0007669"/>
    <property type="project" value="UniProtKB-UniRule"/>
</dbReference>
<evidence type="ECO:0000313" key="6">
    <source>
        <dbReference type="EMBL" id="AEQ94213.2"/>
    </source>
</evidence>
<name>H8ZXD6_9EUGL</name>
<comment type="subcellular location">
    <subcellularLocation>
        <location evidence="4">Plastid</location>
        <location evidence="4">Chloroplast</location>
    </subcellularLocation>
</comment>
<dbReference type="InterPro" id="IPR047863">
    <property type="entry name" value="Ribosomal_uS8_CS"/>
</dbReference>
<dbReference type="GO" id="GO:0005840">
    <property type="term" value="C:ribosome"/>
    <property type="evidence" value="ECO:0007669"/>
    <property type="project" value="UniProtKB-KW"/>
</dbReference>
<proteinExistence type="inferred from homology"/>
<protein>
    <recommendedName>
        <fullName evidence="4">Small ribosomal subunit protein uS8c</fullName>
    </recommendedName>
</protein>
<keyword evidence="4" id="KW-0694">RNA-binding</keyword>
<comment type="function">
    <text evidence="4">One of the primary rRNA binding proteins, it binds directly to 16S rRNA central domain where it helps coordinate assembly of the platform of the 30S subunit.</text>
</comment>
<dbReference type="GO" id="GO:0003735">
    <property type="term" value="F:structural constituent of ribosome"/>
    <property type="evidence" value="ECO:0007669"/>
    <property type="project" value="InterPro"/>
</dbReference>
<evidence type="ECO:0000256" key="1">
    <source>
        <dbReference type="ARBA" id="ARBA00006471"/>
    </source>
</evidence>
<comment type="subunit">
    <text evidence="4">Part of the 30S ribosomal subunit.</text>
</comment>
<dbReference type="NCBIfam" id="NF001109">
    <property type="entry name" value="PRK00136.1"/>
    <property type="match status" value="1"/>
</dbReference>
<dbReference type="GO" id="GO:0006412">
    <property type="term" value="P:translation"/>
    <property type="evidence" value="ECO:0007669"/>
    <property type="project" value="UniProtKB-UniRule"/>
</dbReference>
<dbReference type="HAMAP" id="MF_01302_B">
    <property type="entry name" value="Ribosomal_uS8_B"/>
    <property type="match status" value="1"/>
</dbReference>
<comment type="similarity">
    <text evidence="1 4 5">Belongs to the universal ribosomal protein uS8 family.</text>
</comment>
<accession>H8ZXD6</accession>
<keyword evidence="4" id="KW-0699">rRNA-binding</keyword>
<dbReference type="GO" id="GO:1990904">
    <property type="term" value="C:ribonucleoprotein complex"/>
    <property type="evidence" value="ECO:0007669"/>
    <property type="project" value="UniProtKB-KW"/>
</dbReference>
<keyword evidence="6" id="KW-0150">Chloroplast</keyword>
<sequence length="136" mass="15461">MVSDTVSDMILRIRNANLIKSQYVFITKTTLTINIAKILVEEGFIEAFRIQDVFLRGKTISQLCIFLKYKGLKKNPYITALKRVSRPGLRVYVSQKRIPRVLNGVGIAILSTTHGIITDRTARFNKIGGEVLCYVW</sequence>
<dbReference type="SUPFAM" id="SSF56047">
    <property type="entry name" value="Ribosomal protein S8"/>
    <property type="match status" value="1"/>
</dbReference>
<dbReference type="EMBL" id="JN643723">
    <property type="protein sequence ID" value="AEQ94213.2"/>
    <property type="molecule type" value="Genomic_DNA"/>
</dbReference>
<dbReference type="Pfam" id="PF00410">
    <property type="entry name" value="Ribosomal_S8"/>
    <property type="match status" value="1"/>
</dbReference>
<dbReference type="InterPro" id="IPR035987">
    <property type="entry name" value="Ribosomal_uS8_sf"/>
</dbReference>
<evidence type="ECO:0000256" key="2">
    <source>
        <dbReference type="ARBA" id="ARBA00022980"/>
    </source>
</evidence>
<dbReference type="FunFam" id="3.30.1490.10:FF:000001">
    <property type="entry name" value="30S ribosomal protein S8"/>
    <property type="match status" value="1"/>
</dbReference>
<keyword evidence="6" id="KW-0934">Plastid</keyword>
<organism evidence="6">
    <name type="scientific">Eutreptia viridis</name>
    <dbReference type="NCBI Taxonomy" id="96908"/>
    <lineage>
        <taxon>Eukaryota</taxon>
        <taxon>Discoba</taxon>
        <taxon>Euglenozoa</taxon>
        <taxon>Euglenida</taxon>
        <taxon>Spirocuta</taxon>
        <taxon>Euglenophyceae</taxon>
        <taxon>Eutreptiales</taxon>
        <taxon>Eutreptiaceae</taxon>
        <taxon>Eutreptia</taxon>
    </lineage>
</organism>